<dbReference type="GO" id="GO:0003700">
    <property type="term" value="F:DNA-binding transcription factor activity"/>
    <property type="evidence" value="ECO:0007669"/>
    <property type="project" value="InterPro"/>
</dbReference>
<accession>A0A5F2EXR1</accession>
<dbReference type="SUPFAM" id="SSF46785">
    <property type="entry name" value="Winged helix' DNA-binding domain"/>
    <property type="match status" value="1"/>
</dbReference>
<evidence type="ECO:0000256" key="3">
    <source>
        <dbReference type="ARBA" id="ARBA00023163"/>
    </source>
</evidence>
<gene>
    <name evidence="4" type="ORF">C3E78_14955</name>
</gene>
<dbReference type="EMBL" id="CP026952">
    <property type="protein sequence ID" value="AWB93408.1"/>
    <property type="molecule type" value="Genomic_DNA"/>
</dbReference>
<dbReference type="InterPro" id="IPR008920">
    <property type="entry name" value="TF_FadR/GntR_C"/>
</dbReference>
<keyword evidence="2" id="KW-0238">DNA-binding</keyword>
<dbReference type="InterPro" id="IPR036388">
    <property type="entry name" value="WH-like_DNA-bd_sf"/>
</dbReference>
<evidence type="ECO:0000313" key="4">
    <source>
        <dbReference type="EMBL" id="AWB93408.1"/>
    </source>
</evidence>
<dbReference type="PROSITE" id="PS50949">
    <property type="entry name" value="HTH_GNTR"/>
    <property type="match status" value="1"/>
</dbReference>
<dbReference type="SMART" id="SM00895">
    <property type="entry name" value="FCD"/>
    <property type="match status" value="1"/>
</dbReference>
<dbReference type="InterPro" id="IPR000524">
    <property type="entry name" value="Tscrpt_reg_HTH_GntR"/>
</dbReference>
<evidence type="ECO:0000256" key="2">
    <source>
        <dbReference type="ARBA" id="ARBA00023125"/>
    </source>
</evidence>
<name>A0A2S0WQ70_9ACTN</name>
<dbReference type="SUPFAM" id="SSF48008">
    <property type="entry name" value="GntR ligand-binding domain-like"/>
    <property type="match status" value="1"/>
</dbReference>
<dbReference type="PANTHER" id="PTHR43537:SF24">
    <property type="entry name" value="GLUCONATE OPERON TRANSCRIPTIONAL REPRESSOR"/>
    <property type="match status" value="1"/>
</dbReference>
<dbReference type="SMART" id="SM00345">
    <property type="entry name" value="HTH_GNTR"/>
    <property type="match status" value="1"/>
</dbReference>
<dbReference type="Gene3D" id="1.20.120.530">
    <property type="entry name" value="GntR ligand-binding domain-like"/>
    <property type="match status" value="1"/>
</dbReference>
<dbReference type="InterPro" id="IPR036390">
    <property type="entry name" value="WH_DNA-bd_sf"/>
</dbReference>
<evidence type="ECO:0000313" key="5">
    <source>
        <dbReference type="Proteomes" id="UP000244384"/>
    </source>
</evidence>
<evidence type="ECO:0000256" key="1">
    <source>
        <dbReference type="ARBA" id="ARBA00023015"/>
    </source>
</evidence>
<keyword evidence="1" id="KW-0805">Transcription regulation</keyword>
<keyword evidence="5" id="KW-1185">Reference proteome</keyword>
<proteinExistence type="predicted"/>
<sequence>MFVAHGWDFGQMGVGSRRVDAVRSTSTSRYRFAARPRIKRGRRVTMVRVSTTDRVFASLRESIVAGEFPAGSLHSIYRLADLLEVSRTPVREAVLRLADIGLVTIERNRGVRIRGVSVADVREVFELRLMIEVPAAAYAAAHADAGTVAAIESELEAMRTSVGLDDEAEFTAHDRLLHQAIGAATGNARLQAEVATLRDSIQARGASTISRSRAMADVAEEHAPIVAAISTRDPRAAAAHMEEHLVHTATLLMEQVAVEGVDVVDPGWSRGLQEHLYVPGRSASDPPTPQ</sequence>
<dbReference type="InterPro" id="IPR011711">
    <property type="entry name" value="GntR_C"/>
</dbReference>
<accession>A0A2S0WQ70</accession>
<dbReference type="CDD" id="cd07377">
    <property type="entry name" value="WHTH_GntR"/>
    <property type="match status" value="1"/>
</dbReference>
<organism evidence="4 5">
    <name type="scientific">Aeromicrobium chenweiae</name>
    <dbReference type="NCBI Taxonomy" id="2079793"/>
    <lineage>
        <taxon>Bacteria</taxon>
        <taxon>Bacillati</taxon>
        <taxon>Actinomycetota</taxon>
        <taxon>Actinomycetes</taxon>
        <taxon>Propionibacteriales</taxon>
        <taxon>Nocardioidaceae</taxon>
        <taxon>Aeromicrobium</taxon>
    </lineage>
</organism>
<dbReference type="PANTHER" id="PTHR43537">
    <property type="entry name" value="TRANSCRIPTIONAL REGULATOR, GNTR FAMILY"/>
    <property type="match status" value="1"/>
</dbReference>
<reference evidence="5" key="1">
    <citation type="submission" date="2018-01" db="EMBL/GenBank/DDBJ databases">
        <authorList>
            <person name="Li J."/>
        </authorList>
    </citation>
    <scope>NUCLEOTIDE SEQUENCE [LARGE SCALE GENOMIC DNA]</scope>
    <source>
        <strain evidence="5">592</strain>
    </source>
</reference>
<dbReference type="GO" id="GO:0003677">
    <property type="term" value="F:DNA binding"/>
    <property type="evidence" value="ECO:0007669"/>
    <property type="project" value="UniProtKB-KW"/>
</dbReference>
<protein>
    <submittedName>
        <fullName evidence="4">GntR family transcriptional regulator</fullName>
    </submittedName>
</protein>
<dbReference type="Gene3D" id="1.10.10.10">
    <property type="entry name" value="Winged helix-like DNA-binding domain superfamily/Winged helix DNA-binding domain"/>
    <property type="match status" value="1"/>
</dbReference>
<dbReference type="Proteomes" id="UP000244384">
    <property type="component" value="Chromosome"/>
</dbReference>
<dbReference type="Pfam" id="PF07729">
    <property type="entry name" value="FCD"/>
    <property type="match status" value="1"/>
</dbReference>
<dbReference type="KEGG" id="aez:C3E78_14955"/>
<keyword evidence="3" id="KW-0804">Transcription</keyword>
<dbReference type="AlphaFoldDB" id="A0A2S0WQ70"/>
<dbReference type="Pfam" id="PF00392">
    <property type="entry name" value="GntR"/>
    <property type="match status" value="1"/>
</dbReference>